<evidence type="ECO:0000313" key="1">
    <source>
        <dbReference type="EMBL" id="MBE3002277.1"/>
    </source>
</evidence>
<keyword evidence="1" id="KW-0808">Transferase</keyword>
<accession>A0ABR9PEJ5</accession>
<dbReference type="GO" id="GO:0008168">
    <property type="term" value="F:methyltransferase activity"/>
    <property type="evidence" value="ECO:0007669"/>
    <property type="project" value="UniProtKB-KW"/>
</dbReference>
<gene>
    <name evidence="1" type="ORF">IDM40_26780</name>
</gene>
<dbReference type="Pfam" id="PF04672">
    <property type="entry name" value="Methyltransf_19"/>
    <property type="match status" value="1"/>
</dbReference>
<keyword evidence="2" id="KW-1185">Reference proteome</keyword>
<evidence type="ECO:0000313" key="2">
    <source>
        <dbReference type="Proteomes" id="UP000806528"/>
    </source>
</evidence>
<dbReference type="PIRSF" id="PIRSF017393">
    <property type="entry name" value="MTase_SAV2177"/>
    <property type="match status" value="1"/>
</dbReference>
<name>A0ABR9PEJ5_9ACTN</name>
<dbReference type="Gene3D" id="3.40.50.150">
    <property type="entry name" value="Vaccinia Virus protein VP39"/>
    <property type="match status" value="1"/>
</dbReference>
<dbReference type="InterPro" id="IPR029063">
    <property type="entry name" value="SAM-dependent_MTases_sf"/>
</dbReference>
<comment type="caution">
    <text evidence="1">The sequence shown here is derived from an EMBL/GenBank/DDBJ whole genome shotgun (WGS) entry which is preliminary data.</text>
</comment>
<dbReference type="Proteomes" id="UP000806528">
    <property type="component" value="Unassembled WGS sequence"/>
</dbReference>
<keyword evidence="1" id="KW-0489">Methyltransferase</keyword>
<sequence length="267" mass="29421">MSDTPVDTTVAHTARVWNYWLGGKDNYPPDREVGDRIRELFPEVVDAALGDRAFLRRAVTHLVEQEGVHQFLDIGAGLPTADNTHEVAQRLAPGSRVVYVDNDPLVLAHARALLTGTDEGRTEFVDSDLRETDRVLASAREVLDFDRPIALTLMGTMGHFPDLDEALGLVRAYVDALPAGSFLAVCDGVISESVEMDPEKVAEFTRIWEGGVTLPYVPRALEDFTRFFDGLDLVEPGVVSVTKWHPEPVEVGRARDLPQYCGLARVG</sequence>
<dbReference type="InterPro" id="IPR006764">
    <property type="entry name" value="SAM_dep_MeTrfase_SAV2177_type"/>
</dbReference>
<dbReference type="EMBL" id="JADBGI010000039">
    <property type="protein sequence ID" value="MBE3002277.1"/>
    <property type="molecule type" value="Genomic_DNA"/>
</dbReference>
<dbReference type="SUPFAM" id="SSF53335">
    <property type="entry name" value="S-adenosyl-L-methionine-dependent methyltransferases"/>
    <property type="match status" value="1"/>
</dbReference>
<reference evidence="1 2" key="1">
    <citation type="submission" date="2020-09" db="EMBL/GenBank/DDBJ databases">
        <title>Diversity and distribution of actinomycetes associated with coral in the coast of Hainan.</title>
        <authorList>
            <person name="Li F."/>
        </authorList>
    </citation>
    <scope>NUCLEOTIDE SEQUENCE [LARGE SCALE GENOMIC DNA]</scope>
    <source>
        <strain evidence="1 2">HNM0947</strain>
    </source>
</reference>
<dbReference type="RefSeq" id="WP_193124863.1">
    <property type="nucleotide sequence ID" value="NZ_JADBGI010000039.1"/>
</dbReference>
<organism evidence="1 2">
    <name type="scientific">Nocardiopsis coralli</name>
    <dbReference type="NCBI Taxonomy" id="2772213"/>
    <lineage>
        <taxon>Bacteria</taxon>
        <taxon>Bacillati</taxon>
        <taxon>Actinomycetota</taxon>
        <taxon>Actinomycetes</taxon>
        <taxon>Streptosporangiales</taxon>
        <taxon>Nocardiopsidaceae</taxon>
        <taxon>Nocardiopsis</taxon>
    </lineage>
</organism>
<dbReference type="GO" id="GO:0032259">
    <property type="term" value="P:methylation"/>
    <property type="evidence" value="ECO:0007669"/>
    <property type="project" value="UniProtKB-KW"/>
</dbReference>
<proteinExistence type="predicted"/>
<protein>
    <submittedName>
        <fullName evidence="1">SAM-dependent methyltransferase</fullName>
    </submittedName>
</protein>